<dbReference type="InterPro" id="IPR008844">
    <property type="entry name" value="Spore_GerAC-like"/>
</dbReference>
<evidence type="ECO:0000256" key="1">
    <source>
        <dbReference type="ARBA" id="ARBA00004635"/>
    </source>
</evidence>
<name>A0A0K9GRE3_9BACI</name>
<dbReference type="PANTHER" id="PTHR35789">
    <property type="entry name" value="SPORE GERMINATION PROTEIN B3"/>
    <property type="match status" value="1"/>
</dbReference>
<dbReference type="InterPro" id="IPR057336">
    <property type="entry name" value="GerAC_N"/>
</dbReference>
<keyword evidence="7" id="KW-0449">Lipoprotein</keyword>
<evidence type="ECO:0000256" key="6">
    <source>
        <dbReference type="ARBA" id="ARBA00023139"/>
    </source>
</evidence>
<comment type="subcellular location">
    <subcellularLocation>
        <location evidence="1">Membrane</location>
        <topology evidence="1">Lipid-anchor</topology>
    </subcellularLocation>
</comment>
<comment type="caution">
    <text evidence="11">The sequence shown here is derived from an EMBL/GenBank/DDBJ whole genome shotgun (WGS) entry which is preliminary data.</text>
</comment>
<evidence type="ECO:0000313" key="11">
    <source>
        <dbReference type="EMBL" id="KMY48837.1"/>
    </source>
</evidence>
<dbReference type="OrthoDB" id="9816067at2"/>
<evidence type="ECO:0000256" key="4">
    <source>
        <dbReference type="ARBA" id="ARBA00022729"/>
    </source>
</evidence>
<dbReference type="InterPro" id="IPR046953">
    <property type="entry name" value="Spore_GerAC-like_C"/>
</dbReference>
<feature type="domain" description="Spore germination protein N-terminal" evidence="10">
    <location>
        <begin position="24"/>
        <end position="202"/>
    </location>
</feature>
<accession>A0A0K9GRE3</accession>
<keyword evidence="4 8" id="KW-0732">Signal</keyword>
<dbReference type="EMBL" id="LFZW01000001">
    <property type="protein sequence ID" value="KMY48837.1"/>
    <property type="molecule type" value="Genomic_DNA"/>
</dbReference>
<keyword evidence="6" id="KW-0564">Palmitate</keyword>
<sequence>MKRKWFFLFLILTSTSLISGCWNARELPDLAIVSALGIDKNEDGKYVGTFQIINPSYVTGGLQGGGGGQGPPVTVYSSTGDNIYELTRRLSTKSSRTLYYAHTNLLVISEDLAKKDGITNILDAFERDYEFRTTAMIVIAHRSKAEDIIKTLTPLDKVSAVKVIKTLKNAESLLGEEPTVTLQEVIRYLVSPGKEPLISGITLIGKKKNANKVANTQESSTPQARLESDGIAVFKDGKLVDWLHGKTARGTAWVLNRIKSTIVNISWEREKPAIEYTVMRQKTKVSAHTKKGQPQISIHIHAEGDIGEVSVPVNLNDPHVLRKIEIEVAKTIKKDVNDAIHRAQENKTDILGFGEAFHRSDPKEWNKLKTNWNDVTFPKLEVNVTVEAFVRRSGLRNKSYLSELKNKR</sequence>
<feature type="domain" description="Spore germination GerAC-like C-terminal" evidence="9">
    <location>
        <begin position="229"/>
        <end position="394"/>
    </location>
</feature>
<dbReference type="Proteomes" id="UP000037146">
    <property type="component" value="Unassembled WGS sequence"/>
</dbReference>
<dbReference type="InterPro" id="IPR038501">
    <property type="entry name" value="Spore_GerAC_C_sf"/>
</dbReference>
<dbReference type="GO" id="GO:0016020">
    <property type="term" value="C:membrane"/>
    <property type="evidence" value="ECO:0007669"/>
    <property type="project" value="UniProtKB-SubCell"/>
</dbReference>
<evidence type="ECO:0000256" key="7">
    <source>
        <dbReference type="ARBA" id="ARBA00023288"/>
    </source>
</evidence>
<dbReference type="Gene3D" id="3.30.300.210">
    <property type="entry name" value="Nutrient germinant receptor protein C, domain 3"/>
    <property type="match status" value="1"/>
</dbReference>
<dbReference type="STRING" id="1679170.AC625_04340"/>
<evidence type="ECO:0000256" key="5">
    <source>
        <dbReference type="ARBA" id="ARBA00023136"/>
    </source>
</evidence>
<evidence type="ECO:0000259" key="9">
    <source>
        <dbReference type="Pfam" id="PF05504"/>
    </source>
</evidence>
<dbReference type="PANTHER" id="PTHR35789:SF1">
    <property type="entry name" value="SPORE GERMINATION PROTEIN B3"/>
    <property type="match status" value="1"/>
</dbReference>
<dbReference type="PATRIC" id="fig|1679170.3.peg.930"/>
<comment type="similarity">
    <text evidence="2">Belongs to the GerABKC lipoprotein family.</text>
</comment>
<protein>
    <submittedName>
        <fullName evidence="11">Spore gernimation protein KC</fullName>
    </submittedName>
</protein>
<reference evidence="12" key="1">
    <citation type="submission" date="2015-07" db="EMBL/GenBank/DDBJ databases">
        <title>Genome sequencing project for genomic taxonomy and phylogenomics of Bacillus-like bacteria.</title>
        <authorList>
            <person name="Liu B."/>
            <person name="Wang J."/>
            <person name="Zhu Y."/>
            <person name="Liu G."/>
            <person name="Chen Q."/>
            <person name="Chen Z."/>
            <person name="Lan J."/>
            <person name="Che J."/>
            <person name="Ge C."/>
            <person name="Shi H."/>
            <person name="Pan Z."/>
            <person name="Liu X."/>
        </authorList>
    </citation>
    <scope>NUCLEOTIDE SEQUENCE [LARGE SCALE GENOMIC DNA]</scope>
    <source>
        <strain evidence="12">FJAT-27997</strain>
    </source>
</reference>
<dbReference type="NCBIfam" id="TIGR02887">
    <property type="entry name" value="spore_ger_x_C"/>
    <property type="match status" value="1"/>
</dbReference>
<dbReference type="Pfam" id="PF05504">
    <property type="entry name" value="Spore_GerAC"/>
    <property type="match status" value="1"/>
</dbReference>
<dbReference type="RefSeq" id="WP_049680165.1">
    <property type="nucleotide sequence ID" value="NZ_LFZW01000001.1"/>
</dbReference>
<evidence type="ECO:0000256" key="2">
    <source>
        <dbReference type="ARBA" id="ARBA00007886"/>
    </source>
</evidence>
<keyword evidence="5" id="KW-0472">Membrane</keyword>
<dbReference type="PROSITE" id="PS51257">
    <property type="entry name" value="PROKAR_LIPOPROTEIN"/>
    <property type="match status" value="1"/>
</dbReference>
<keyword evidence="3" id="KW-0309">Germination</keyword>
<gene>
    <name evidence="11" type="ORF">AC625_04340</name>
</gene>
<dbReference type="GO" id="GO:0009847">
    <property type="term" value="P:spore germination"/>
    <property type="evidence" value="ECO:0007669"/>
    <property type="project" value="InterPro"/>
</dbReference>
<evidence type="ECO:0000259" key="10">
    <source>
        <dbReference type="Pfam" id="PF25198"/>
    </source>
</evidence>
<feature type="signal peptide" evidence="8">
    <location>
        <begin position="1"/>
        <end position="19"/>
    </location>
</feature>
<evidence type="ECO:0000313" key="12">
    <source>
        <dbReference type="Proteomes" id="UP000037146"/>
    </source>
</evidence>
<dbReference type="Pfam" id="PF25198">
    <property type="entry name" value="Spore_GerAC_N"/>
    <property type="match status" value="1"/>
</dbReference>
<evidence type="ECO:0000256" key="3">
    <source>
        <dbReference type="ARBA" id="ARBA00022544"/>
    </source>
</evidence>
<dbReference type="Gene3D" id="6.20.190.10">
    <property type="entry name" value="Nutrient germinant receptor protein C, domain 1"/>
    <property type="match status" value="1"/>
</dbReference>
<organism evidence="11 12">
    <name type="scientific">Peribacillus loiseleuriae</name>
    <dbReference type="NCBI Taxonomy" id="1679170"/>
    <lineage>
        <taxon>Bacteria</taxon>
        <taxon>Bacillati</taxon>
        <taxon>Bacillota</taxon>
        <taxon>Bacilli</taxon>
        <taxon>Bacillales</taxon>
        <taxon>Bacillaceae</taxon>
        <taxon>Peribacillus</taxon>
    </lineage>
</organism>
<feature type="chain" id="PRO_5039057119" evidence="8">
    <location>
        <begin position="20"/>
        <end position="408"/>
    </location>
</feature>
<dbReference type="AlphaFoldDB" id="A0A0K9GRE3"/>
<keyword evidence="12" id="KW-1185">Reference proteome</keyword>
<proteinExistence type="inferred from homology"/>
<evidence type="ECO:0000256" key="8">
    <source>
        <dbReference type="SAM" id="SignalP"/>
    </source>
</evidence>